<keyword evidence="4" id="KW-1185">Reference proteome</keyword>
<evidence type="ECO:0000313" key="4">
    <source>
        <dbReference type="Proteomes" id="UP001645859"/>
    </source>
</evidence>
<evidence type="ECO:0000256" key="1">
    <source>
        <dbReference type="ARBA" id="ARBA00023125"/>
    </source>
</evidence>
<organism evidence="3 4">
    <name type="scientific">Leucobacter chromiireducens subsp. solipictus</name>
    <dbReference type="NCBI Taxonomy" id="398235"/>
    <lineage>
        <taxon>Bacteria</taxon>
        <taxon>Bacillati</taxon>
        <taxon>Actinomycetota</taxon>
        <taxon>Actinomycetes</taxon>
        <taxon>Micrococcales</taxon>
        <taxon>Microbacteriaceae</taxon>
        <taxon>Leucobacter</taxon>
    </lineage>
</organism>
<dbReference type="RefSeq" id="WP_202344126.1">
    <property type="nucleotide sequence ID" value="NZ_BAAAPI010000013.1"/>
</dbReference>
<dbReference type="InterPro" id="IPR012340">
    <property type="entry name" value="NA-bd_OB-fold"/>
</dbReference>
<dbReference type="InterPro" id="IPR000424">
    <property type="entry name" value="Primosome_PriB/ssb"/>
</dbReference>
<comment type="caution">
    <text evidence="3">The sequence shown here is derived from an EMBL/GenBank/DDBJ whole genome shotgun (WGS) entry which is preliminary data.</text>
</comment>
<evidence type="ECO:0000256" key="2">
    <source>
        <dbReference type="PROSITE-ProRule" id="PRU00252"/>
    </source>
</evidence>
<proteinExistence type="predicted"/>
<dbReference type="EMBL" id="QYAC01000003">
    <property type="protein sequence ID" value="MBL3678849.1"/>
    <property type="molecule type" value="Genomic_DNA"/>
</dbReference>
<accession>A0ABS1SE79</accession>
<name>A0ABS1SE79_9MICO</name>
<dbReference type="PROSITE" id="PS50935">
    <property type="entry name" value="SSB"/>
    <property type="match status" value="1"/>
</dbReference>
<gene>
    <name evidence="3" type="ORF">D3230_06015</name>
</gene>
<protein>
    <submittedName>
        <fullName evidence="3">Single-stranded DNA-binding protein</fullName>
    </submittedName>
</protein>
<dbReference type="GO" id="GO:0003677">
    <property type="term" value="F:DNA binding"/>
    <property type="evidence" value="ECO:0007669"/>
    <property type="project" value="UniProtKB-KW"/>
</dbReference>
<dbReference type="Proteomes" id="UP001645859">
    <property type="component" value="Unassembled WGS sequence"/>
</dbReference>
<dbReference type="SUPFAM" id="SSF50249">
    <property type="entry name" value="Nucleic acid-binding proteins"/>
    <property type="match status" value="1"/>
</dbReference>
<sequence>MDIRTRKSIQGYIARRPQLKRLPDDLSLFIAQLGQKHYRNENDGSFTLLGTSYIKLVMLGENAEEAFNDFAEGDDVVALGDFKTRTYEHRGNKIEEQQFLTAKLLFDTSRRRYTVERTPRTIAPAQHEPPTAAAAVEFRTPPVARPAAFSL</sequence>
<keyword evidence="1 2" id="KW-0238">DNA-binding</keyword>
<reference evidence="3 4" key="1">
    <citation type="submission" date="2018-09" db="EMBL/GenBank/DDBJ databases">
        <title>Comparative genomics of Leucobacter spp.</title>
        <authorList>
            <person name="Reis A.C."/>
            <person name="Kolvenbach B.A."/>
            <person name="Corvini P.F.X."/>
            <person name="Nunes O.C."/>
        </authorList>
    </citation>
    <scope>NUCLEOTIDE SEQUENCE [LARGE SCALE GENOMIC DNA]</scope>
    <source>
        <strain evidence="3 4">TAN 31504</strain>
    </source>
</reference>
<dbReference type="Gene3D" id="2.40.50.140">
    <property type="entry name" value="Nucleic acid-binding proteins"/>
    <property type="match status" value="1"/>
</dbReference>
<evidence type="ECO:0000313" key="3">
    <source>
        <dbReference type="EMBL" id="MBL3678849.1"/>
    </source>
</evidence>